<dbReference type="EMBL" id="LJPT01000033">
    <property type="protein sequence ID" value="KPW51144.1"/>
    <property type="molecule type" value="Genomic_DNA"/>
</dbReference>
<sequence>MDMLQSKVFKYSRWDIACCLVIPFQISVYALLAYYYQSMSLLALLGMIPVLFALSLQNAGANHNHYHTPFFRIRWMNTLTRMGFSATEAPKTPYNIGHGIHHATHQSWNDKSILAVLGLKRSIAQQLISFGLFIFESLGVKYFTLLVLLKYWPIERVAVLASPEDPVLAARALKKLLEPAKLKAAKYDLAAWFLFRLVLCVVDWQFFFFYFIPVTYLIDTLRQGENYFQHWGATDPNDPKRDSVSCYSTLYNLLTFNLGYHQEHHYKPGLHWLKLPELTKELPSDRHTVPYSHYLNSPLMFPERASQLRKENVADVSP</sequence>
<feature type="transmembrane region" description="Helical" evidence="1">
    <location>
        <begin position="12"/>
        <end position="32"/>
    </location>
</feature>
<name>A0A0P9K6J3_9PSED</name>
<evidence type="ECO:0000256" key="1">
    <source>
        <dbReference type="SAM" id="Phobius"/>
    </source>
</evidence>
<organism evidence="3 4">
    <name type="scientific">Pseudomonas syringae pv. antirrhini</name>
    <dbReference type="NCBI Taxonomy" id="251702"/>
    <lineage>
        <taxon>Bacteria</taxon>
        <taxon>Pseudomonadati</taxon>
        <taxon>Pseudomonadota</taxon>
        <taxon>Gammaproteobacteria</taxon>
        <taxon>Pseudomonadales</taxon>
        <taxon>Pseudomonadaceae</taxon>
        <taxon>Pseudomonas</taxon>
    </lineage>
</organism>
<evidence type="ECO:0000259" key="2">
    <source>
        <dbReference type="Pfam" id="PF00487"/>
    </source>
</evidence>
<proteinExistence type="predicted"/>
<dbReference type="GO" id="GO:0006629">
    <property type="term" value="P:lipid metabolic process"/>
    <property type="evidence" value="ECO:0007669"/>
    <property type="project" value="InterPro"/>
</dbReference>
<evidence type="ECO:0000313" key="3">
    <source>
        <dbReference type="EMBL" id="KPW51144.1"/>
    </source>
</evidence>
<evidence type="ECO:0000313" key="4">
    <source>
        <dbReference type="Proteomes" id="UP000050425"/>
    </source>
</evidence>
<feature type="transmembrane region" description="Helical" evidence="1">
    <location>
        <begin position="189"/>
        <end position="212"/>
    </location>
</feature>
<gene>
    <name evidence="3" type="ORF">ALO88_01134</name>
</gene>
<feature type="transmembrane region" description="Helical" evidence="1">
    <location>
        <begin position="127"/>
        <end position="149"/>
    </location>
</feature>
<comment type="caution">
    <text evidence="3">The sequence shown here is derived from an EMBL/GenBank/DDBJ whole genome shotgun (WGS) entry which is preliminary data.</text>
</comment>
<dbReference type="CDD" id="cd01060">
    <property type="entry name" value="Membrane-FADS-like"/>
    <property type="match status" value="1"/>
</dbReference>
<keyword evidence="1" id="KW-0812">Transmembrane</keyword>
<protein>
    <submittedName>
        <fullName evidence="3">Putative Fatty acid desaturase</fullName>
    </submittedName>
</protein>
<feature type="domain" description="Fatty acid desaturase" evidence="2">
    <location>
        <begin position="45"/>
        <end position="292"/>
    </location>
</feature>
<reference evidence="3 4" key="1">
    <citation type="submission" date="2015-09" db="EMBL/GenBank/DDBJ databases">
        <title>Genome announcement of multiple Pseudomonas syringae strains.</title>
        <authorList>
            <person name="Thakur S."/>
            <person name="Wang P.W."/>
            <person name="Gong Y."/>
            <person name="Weir B.S."/>
            <person name="Guttman D.S."/>
        </authorList>
    </citation>
    <scope>NUCLEOTIDE SEQUENCE [LARGE SCALE GENOMIC DNA]</scope>
    <source>
        <strain evidence="3 4">ICMP4303</strain>
    </source>
</reference>
<dbReference type="Proteomes" id="UP000050425">
    <property type="component" value="Unassembled WGS sequence"/>
</dbReference>
<keyword evidence="1" id="KW-1133">Transmembrane helix</keyword>
<dbReference type="Pfam" id="PF00487">
    <property type="entry name" value="FA_desaturase"/>
    <property type="match status" value="1"/>
</dbReference>
<dbReference type="PATRIC" id="fig|251702.3.peg.1526"/>
<dbReference type="AlphaFoldDB" id="A0A0P9K6J3"/>
<keyword evidence="1" id="KW-0472">Membrane</keyword>
<feature type="transmembrane region" description="Helical" evidence="1">
    <location>
        <begin position="38"/>
        <end position="56"/>
    </location>
</feature>
<accession>A0A0P9K6J3</accession>
<dbReference type="InterPro" id="IPR005804">
    <property type="entry name" value="FA_desaturase_dom"/>
</dbReference>